<keyword evidence="2" id="KW-1185">Reference proteome</keyword>
<dbReference type="InterPro" id="IPR007536">
    <property type="entry name" value="16SrRNA_methylTrfase_J"/>
</dbReference>
<comment type="caution">
    <text evidence="1">The sequence shown here is derived from an EMBL/GenBank/DDBJ whole genome shotgun (WGS) entry which is preliminary data.</text>
</comment>
<protein>
    <recommendedName>
        <fullName evidence="3">SAM-dependent methyltransferase</fullName>
    </recommendedName>
</protein>
<dbReference type="Gene3D" id="3.40.50.150">
    <property type="entry name" value="Vaccinia Virus protein VP39"/>
    <property type="match status" value="1"/>
</dbReference>
<gene>
    <name evidence="1" type="primary">ypiP</name>
    <name evidence="1" type="ORF">DNHGIG_34690</name>
</gene>
<dbReference type="EMBL" id="BOQE01000001">
    <property type="protein sequence ID" value="GIM47920.1"/>
    <property type="molecule type" value="Genomic_DNA"/>
</dbReference>
<evidence type="ECO:0008006" key="3">
    <source>
        <dbReference type="Google" id="ProtNLM"/>
    </source>
</evidence>
<dbReference type="PANTHER" id="PTHR36112">
    <property type="entry name" value="RIBOSOMAL RNA SMALL SUBUNIT METHYLTRANSFERASE J"/>
    <property type="match status" value="1"/>
</dbReference>
<dbReference type="CDD" id="cd02440">
    <property type="entry name" value="AdoMet_MTases"/>
    <property type="match status" value="1"/>
</dbReference>
<accession>A0AAV4LJG5</accession>
<dbReference type="GO" id="GO:0008990">
    <property type="term" value="F:rRNA (guanine-N2-)-methyltransferase activity"/>
    <property type="evidence" value="ECO:0007669"/>
    <property type="project" value="InterPro"/>
</dbReference>
<name>A0AAV4LJG5_9BACL</name>
<dbReference type="Proteomes" id="UP001057291">
    <property type="component" value="Unassembled WGS sequence"/>
</dbReference>
<sequence length="260" mass="29091">MGETLYTTTAQSQKPEQVNLARHFAELLHGCYVERGNRSIETLLHELGTDMLLVCGERVTLYRDKQEFFFHPSMAVVRIKRLLSGDHDVLIEQSGVQPGDTVVDCTLGLGADAIVFSHAVGKTGRVIGVEANPILAALVRYGMQTEVTTIPEVDAAMRRIHVHQGDHWAFLQSLPDRSVDIVYFDPMFRKTVQDSASIAPLRVIAERAPLRMEAIEEAKRVARKAVVLKERRKSGEFQRLGFPPPERRSGSVTYAKIELT</sequence>
<dbReference type="InterPro" id="IPR029063">
    <property type="entry name" value="SAM-dependent_MTases_sf"/>
</dbReference>
<reference evidence="1" key="1">
    <citation type="journal article" date="2023" name="Int. J. Syst. Evol. Microbiol.">
        <title>Collibacillus ludicampi gen. nov., sp. nov., a new soil bacterium of the family Alicyclobacillaceae.</title>
        <authorList>
            <person name="Jojima T."/>
            <person name="Ioku Y."/>
            <person name="Fukuta Y."/>
            <person name="Shirasaka N."/>
            <person name="Matsumura Y."/>
            <person name="Mori M."/>
        </authorList>
    </citation>
    <scope>NUCLEOTIDE SEQUENCE</scope>
    <source>
        <strain evidence="1">TP075</strain>
    </source>
</reference>
<dbReference type="PANTHER" id="PTHR36112:SF1">
    <property type="entry name" value="RIBOSOMAL RNA SMALL SUBUNIT METHYLTRANSFERASE J"/>
    <property type="match status" value="1"/>
</dbReference>
<dbReference type="AlphaFoldDB" id="A0AAV4LJG5"/>
<evidence type="ECO:0000313" key="1">
    <source>
        <dbReference type="EMBL" id="GIM47920.1"/>
    </source>
</evidence>
<dbReference type="RefSeq" id="WP_282200852.1">
    <property type="nucleotide sequence ID" value="NZ_BOQE01000001.1"/>
</dbReference>
<dbReference type="Pfam" id="PF04445">
    <property type="entry name" value="SAM_MT"/>
    <property type="match status" value="1"/>
</dbReference>
<proteinExistence type="predicted"/>
<evidence type="ECO:0000313" key="2">
    <source>
        <dbReference type="Proteomes" id="UP001057291"/>
    </source>
</evidence>
<organism evidence="1 2">
    <name type="scientific">Collibacillus ludicampi</name>
    <dbReference type="NCBI Taxonomy" id="2771369"/>
    <lineage>
        <taxon>Bacteria</taxon>
        <taxon>Bacillati</taxon>
        <taxon>Bacillota</taxon>
        <taxon>Bacilli</taxon>
        <taxon>Bacillales</taxon>
        <taxon>Alicyclobacillaceae</taxon>
        <taxon>Collibacillus</taxon>
    </lineage>
</organism>
<dbReference type="SUPFAM" id="SSF53335">
    <property type="entry name" value="S-adenosyl-L-methionine-dependent methyltransferases"/>
    <property type="match status" value="1"/>
</dbReference>